<organism evidence="2 3">
    <name type="scientific">Atta colombica</name>
    <dbReference type="NCBI Taxonomy" id="520822"/>
    <lineage>
        <taxon>Eukaryota</taxon>
        <taxon>Metazoa</taxon>
        <taxon>Ecdysozoa</taxon>
        <taxon>Arthropoda</taxon>
        <taxon>Hexapoda</taxon>
        <taxon>Insecta</taxon>
        <taxon>Pterygota</taxon>
        <taxon>Neoptera</taxon>
        <taxon>Endopterygota</taxon>
        <taxon>Hymenoptera</taxon>
        <taxon>Apocrita</taxon>
        <taxon>Aculeata</taxon>
        <taxon>Formicoidea</taxon>
        <taxon>Formicidae</taxon>
        <taxon>Myrmicinae</taxon>
        <taxon>Atta</taxon>
    </lineage>
</organism>
<keyword evidence="3" id="KW-1185">Reference proteome</keyword>
<dbReference type="STRING" id="520822.A0A195B956"/>
<accession>A0A195B956</accession>
<dbReference type="Proteomes" id="UP000078540">
    <property type="component" value="Unassembled WGS sequence"/>
</dbReference>
<keyword evidence="1" id="KW-0812">Transmembrane</keyword>
<dbReference type="AlphaFoldDB" id="A0A195B956"/>
<evidence type="ECO:0000313" key="3">
    <source>
        <dbReference type="Proteomes" id="UP000078540"/>
    </source>
</evidence>
<feature type="transmembrane region" description="Helical" evidence="1">
    <location>
        <begin position="82"/>
        <end position="103"/>
    </location>
</feature>
<reference evidence="2 3" key="1">
    <citation type="submission" date="2015-09" db="EMBL/GenBank/DDBJ databases">
        <title>Atta colombica WGS genome.</title>
        <authorList>
            <person name="Nygaard S."/>
            <person name="Hu H."/>
            <person name="Boomsma J."/>
            <person name="Zhang G."/>
        </authorList>
    </citation>
    <scope>NUCLEOTIDE SEQUENCE [LARGE SCALE GENOMIC DNA]</scope>
    <source>
        <strain evidence="2">Treedump-2</strain>
        <tissue evidence="2">Whole body</tissue>
    </source>
</reference>
<proteinExistence type="predicted"/>
<name>A0A195B956_9HYME</name>
<evidence type="ECO:0000256" key="1">
    <source>
        <dbReference type="SAM" id="Phobius"/>
    </source>
</evidence>
<gene>
    <name evidence="2" type="ORF">ALC53_08414</name>
</gene>
<sequence>MTNSTGVTTRPGDFQALAEDYVLKFCENDFRLASFSQKRIMFLSSNEADKAQRLQERCRKLGLHNANTGCNFRWHLVLYRNINLLFIICHLYFTLLCIISGFLMQLPTFRWFAGELRFTGIETRAKCIHKQCLLPSRHNTERHSTSHKIDLDPSERLELP</sequence>
<keyword evidence="1" id="KW-1133">Transmembrane helix</keyword>
<dbReference type="EMBL" id="KQ976542">
    <property type="protein sequence ID" value="KYM81073.1"/>
    <property type="molecule type" value="Genomic_DNA"/>
</dbReference>
<keyword evidence="1" id="KW-0472">Membrane</keyword>
<evidence type="ECO:0000313" key="2">
    <source>
        <dbReference type="EMBL" id="KYM81073.1"/>
    </source>
</evidence>
<protein>
    <submittedName>
        <fullName evidence="2">Uncharacterized protein</fullName>
    </submittedName>
</protein>